<organism evidence="5">
    <name type="scientific">Gongylonema pulchrum</name>
    <dbReference type="NCBI Taxonomy" id="637853"/>
    <lineage>
        <taxon>Eukaryota</taxon>
        <taxon>Metazoa</taxon>
        <taxon>Ecdysozoa</taxon>
        <taxon>Nematoda</taxon>
        <taxon>Chromadorea</taxon>
        <taxon>Rhabditida</taxon>
        <taxon>Spirurina</taxon>
        <taxon>Spiruromorpha</taxon>
        <taxon>Spiruroidea</taxon>
        <taxon>Gongylonematidae</taxon>
        <taxon>Gongylonema</taxon>
    </lineage>
</organism>
<dbReference type="WBParaSite" id="GPUH_0000973201-mRNA-1">
    <property type="protein sequence ID" value="GPUH_0000973201-mRNA-1"/>
    <property type="gene ID" value="GPUH_0000973201"/>
</dbReference>
<reference evidence="3 4" key="2">
    <citation type="submission" date="2018-11" db="EMBL/GenBank/DDBJ databases">
        <authorList>
            <consortium name="Pathogen Informatics"/>
        </authorList>
    </citation>
    <scope>NUCLEOTIDE SEQUENCE [LARGE SCALE GENOMIC DNA]</scope>
</reference>
<evidence type="ECO:0000256" key="1">
    <source>
        <dbReference type="ARBA" id="ARBA00022679"/>
    </source>
</evidence>
<reference evidence="5" key="1">
    <citation type="submission" date="2016-06" db="UniProtKB">
        <authorList>
            <consortium name="WormBaseParasite"/>
        </authorList>
    </citation>
    <scope>IDENTIFICATION</scope>
</reference>
<dbReference type="InterPro" id="IPR002213">
    <property type="entry name" value="UDP_glucos_trans"/>
</dbReference>
<name>A0A183DLY0_9BILA</name>
<dbReference type="EMBL" id="UYRT01033218">
    <property type="protein sequence ID" value="VDK76426.1"/>
    <property type="molecule type" value="Genomic_DNA"/>
</dbReference>
<keyword evidence="4" id="KW-1185">Reference proteome</keyword>
<keyword evidence="1" id="KW-0808">Transferase</keyword>
<sequence>MIRNKPFSPRERLLKYVDFALKFGPIENLDVAANDLSFVQYYLLDIIFPLLLLITLITVLLLSFITRLARKLFLAPKIKNE</sequence>
<accession>A0A183DLY0</accession>
<gene>
    <name evidence="3" type="ORF">GPUH_LOCUS9718</name>
</gene>
<evidence type="ECO:0000256" key="2">
    <source>
        <dbReference type="SAM" id="Phobius"/>
    </source>
</evidence>
<feature type="transmembrane region" description="Helical" evidence="2">
    <location>
        <begin position="46"/>
        <end position="69"/>
    </location>
</feature>
<evidence type="ECO:0000313" key="5">
    <source>
        <dbReference type="WBParaSite" id="GPUH_0000973201-mRNA-1"/>
    </source>
</evidence>
<dbReference type="Pfam" id="PF00201">
    <property type="entry name" value="UDPGT"/>
    <property type="match status" value="1"/>
</dbReference>
<protein>
    <submittedName>
        <fullName evidence="5">Glucuronosyltransferase</fullName>
    </submittedName>
</protein>
<proteinExistence type="predicted"/>
<dbReference type="OrthoDB" id="5835829at2759"/>
<keyword evidence="2" id="KW-0812">Transmembrane</keyword>
<dbReference type="GO" id="GO:0008194">
    <property type="term" value="F:UDP-glycosyltransferase activity"/>
    <property type="evidence" value="ECO:0007669"/>
    <property type="project" value="InterPro"/>
</dbReference>
<keyword evidence="2" id="KW-1133">Transmembrane helix</keyword>
<evidence type="ECO:0000313" key="4">
    <source>
        <dbReference type="Proteomes" id="UP000271098"/>
    </source>
</evidence>
<evidence type="ECO:0000313" key="3">
    <source>
        <dbReference type="EMBL" id="VDK76426.1"/>
    </source>
</evidence>
<dbReference type="AlphaFoldDB" id="A0A183DLY0"/>
<keyword evidence="2" id="KW-0472">Membrane</keyword>
<dbReference type="Proteomes" id="UP000271098">
    <property type="component" value="Unassembled WGS sequence"/>
</dbReference>